<dbReference type="InterPro" id="IPR052183">
    <property type="entry name" value="IS_Transposase"/>
</dbReference>
<evidence type="ECO:0000313" key="3">
    <source>
        <dbReference type="EMBL" id="RCW78838.1"/>
    </source>
</evidence>
<dbReference type="InterPro" id="IPR002560">
    <property type="entry name" value="Transposase_DDE"/>
</dbReference>
<gene>
    <name evidence="3" type="ORF">C7476_12124</name>
</gene>
<evidence type="ECO:0000313" key="4">
    <source>
        <dbReference type="Proteomes" id="UP000253324"/>
    </source>
</evidence>
<comment type="caution">
    <text evidence="3">The sequence shown here is derived from an EMBL/GenBank/DDBJ whole genome shotgun (WGS) entry which is preliminary data.</text>
</comment>
<protein>
    <submittedName>
        <fullName evidence="3">Transposase</fullName>
    </submittedName>
</protein>
<evidence type="ECO:0000259" key="2">
    <source>
        <dbReference type="Pfam" id="PF13610"/>
    </source>
</evidence>
<reference evidence="3 4" key="1">
    <citation type="submission" date="2018-07" db="EMBL/GenBank/DDBJ databases">
        <title>Genomic Encyclopedia of Type Strains, Phase III (KMG-III): the genomes of soil and plant-associated and newly described type strains.</title>
        <authorList>
            <person name="Whitman W."/>
        </authorList>
    </citation>
    <scope>NUCLEOTIDE SEQUENCE [LARGE SCALE GENOMIC DNA]</scope>
    <source>
        <strain evidence="3 4">31-25a</strain>
    </source>
</reference>
<dbReference type="PANTHER" id="PTHR35528:SF3">
    <property type="entry name" value="BLL1675 PROTEIN"/>
    <property type="match status" value="1"/>
</dbReference>
<feature type="domain" description="Transposase IS204/IS1001/IS1096/IS1165 DDE" evidence="1">
    <location>
        <begin position="177"/>
        <end position="252"/>
    </location>
</feature>
<dbReference type="EMBL" id="QPJM01000021">
    <property type="protein sequence ID" value="RCW78838.1"/>
    <property type="molecule type" value="Genomic_DNA"/>
</dbReference>
<dbReference type="Pfam" id="PF13610">
    <property type="entry name" value="DDE_Tnp_IS240"/>
    <property type="match status" value="1"/>
</dbReference>
<dbReference type="Proteomes" id="UP000253324">
    <property type="component" value="Unassembled WGS sequence"/>
</dbReference>
<name>A0A368YH92_9HYPH</name>
<organism evidence="3 4">
    <name type="scientific">Phyllobacterium bourgognense</name>
    <dbReference type="NCBI Taxonomy" id="314236"/>
    <lineage>
        <taxon>Bacteria</taxon>
        <taxon>Pseudomonadati</taxon>
        <taxon>Pseudomonadota</taxon>
        <taxon>Alphaproteobacteria</taxon>
        <taxon>Hyphomicrobiales</taxon>
        <taxon>Phyllobacteriaceae</taxon>
        <taxon>Phyllobacterium</taxon>
    </lineage>
</organism>
<proteinExistence type="predicted"/>
<dbReference type="InterPro" id="IPR032874">
    <property type="entry name" value="DDE_dom"/>
</dbReference>
<dbReference type="Pfam" id="PF01610">
    <property type="entry name" value="DDE_Tnp_ISL3"/>
    <property type="match status" value="1"/>
</dbReference>
<evidence type="ECO:0000259" key="1">
    <source>
        <dbReference type="Pfam" id="PF01610"/>
    </source>
</evidence>
<feature type="domain" description="DDE" evidence="2">
    <location>
        <begin position="9"/>
        <end position="117"/>
    </location>
</feature>
<keyword evidence="4" id="KW-1185">Reference proteome</keyword>
<sequence length="260" mass="29906">MAESTGYGRAVDQDGYVLDEIVQSRRNTKAARRLLKRLLRKQGMAPKRMITDKLRSYGAARRQLMAHGEHRSHKGLNNRAENSHVPLRKRERVMQGFRSPDSLQRFVSIFSAVRNLFVPPRISRFAFQIHLHRLGAMAEWKNQITASINPFANKVTTPSTVFAIMRDLAMRFNGILRSRNSEALDEWIDDAIDTELTAIMRFASVLRRDIDAVKNAIELPWSNGQAEGQINRLKMLKRAMYGRAGPELMRARMLLLNHRN</sequence>
<dbReference type="AlphaFoldDB" id="A0A368YH92"/>
<dbReference type="PANTHER" id="PTHR35528">
    <property type="entry name" value="BLL1675 PROTEIN"/>
    <property type="match status" value="1"/>
</dbReference>
<accession>A0A368YH92</accession>